<dbReference type="KEGG" id="ehx:EMIHUDRAFT_70871"/>
<evidence type="ECO:0000256" key="6">
    <source>
        <dbReference type="SAM" id="MobiDB-lite"/>
    </source>
</evidence>
<evidence type="ECO:0000256" key="4">
    <source>
        <dbReference type="ARBA" id="ARBA00022825"/>
    </source>
</evidence>
<name>A0A0D3KK46_EMIH1</name>
<feature type="region of interest" description="Disordered" evidence="6">
    <location>
        <begin position="1"/>
        <end position="27"/>
    </location>
</feature>
<dbReference type="SUPFAM" id="SSF52743">
    <property type="entry name" value="Subtilisin-like"/>
    <property type="match status" value="1"/>
</dbReference>
<protein>
    <recommendedName>
        <fullName evidence="7">Peptidase S8/S53 domain-containing protein</fullName>
    </recommendedName>
</protein>
<dbReference type="PANTHER" id="PTHR43806:SF11">
    <property type="entry name" value="CEREVISIN-RELATED"/>
    <property type="match status" value="1"/>
</dbReference>
<keyword evidence="9" id="KW-1185">Reference proteome</keyword>
<dbReference type="Proteomes" id="UP000013827">
    <property type="component" value="Unassembled WGS sequence"/>
</dbReference>
<proteinExistence type="inferred from homology"/>
<evidence type="ECO:0000256" key="3">
    <source>
        <dbReference type="ARBA" id="ARBA00022801"/>
    </source>
</evidence>
<dbReference type="GO" id="GO:0005615">
    <property type="term" value="C:extracellular space"/>
    <property type="evidence" value="ECO:0007669"/>
    <property type="project" value="TreeGrafter"/>
</dbReference>
<organism evidence="8 9">
    <name type="scientific">Emiliania huxleyi (strain CCMP1516)</name>
    <dbReference type="NCBI Taxonomy" id="280463"/>
    <lineage>
        <taxon>Eukaryota</taxon>
        <taxon>Haptista</taxon>
        <taxon>Haptophyta</taxon>
        <taxon>Prymnesiophyceae</taxon>
        <taxon>Isochrysidales</taxon>
        <taxon>Noelaerhabdaceae</taxon>
        <taxon>Emiliania</taxon>
    </lineage>
</organism>
<evidence type="ECO:0000256" key="2">
    <source>
        <dbReference type="ARBA" id="ARBA00022670"/>
    </source>
</evidence>
<dbReference type="Gene3D" id="3.40.50.200">
    <property type="entry name" value="Peptidase S8/S53 domain"/>
    <property type="match status" value="1"/>
</dbReference>
<dbReference type="GO" id="GO:0006508">
    <property type="term" value="P:proteolysis"/>
    <property type="evidence" value="ECO:0007669"/>
    <property type="project" value="UniProtKB-KW"/>
</dbReference>
<evidence type="ECO:0000256" key="5">
    <source>
        <dbReference type="PROSITE-ProRule" id="PRU01240"/>
    </source>
</evidence>
<sequence length="197" mass="20279">MGQEWDSTEWHEDGIFEPGPGRGDHGTHVASAIAGDRFGVAKGATVVPVQVLQNIVQKDSQGEVDEPFASGPTSLFLLALDWIVTDFTAAAANTTSGRRGCVINLSYGGKFSGDVYGWFSLPEDALAAVEAAGCVVIKAAGNDGGAACNTYPAASRHGISVGATGKPRPFGSDPLLPWSNHGCCSDIFAPGESILAA</sequence>
<dbReference type="PANTHER" id="PTHR43806">
    <property type="entry name" value="PEPTIDASE S8"/>
    <property type="match status" value="1"/>
</dbReference>
<dbReference type="GeneID" id="17281402"/>
<dbReference type="HOGENOM" id="CLU_1387477_0_0_1"/>
<dbReference type="InterPro" id="IPR050131">
    <property type="entry name" value="Peptidase_S8_subtilisin-like"/>
</dbReference>
<feature type="domain" description="Peptidase S8/S53" evidence="7">
    <location>
        <begin position="8"/>
        <end position="192"/>
    </location>
</feature>
<evidence type="ECO:0000256" key="1">
    <source>
        <dbReference type="ARBA" id="ARBA00011073"/>
    </source>
</evidence>
<dbReference type="RefSeq" id="XP_005788560.1">
    <property type="nucleotide sequence ID" value="XM_005788503.1"/>
</dbReference>
<dbReference type="eggNOG" id="KOG1153">
    <property type="taxonomic scope" value="Eukaryota"/>
</dbReference>
<keyword evidence="2" id="KW-0645">Protease</keyword>
<keyword evidence="3" id="KW-0378">Hydrolase</keyword>
<dbReference type="PaxDb" id="2903-EOD36131"/>
<dbReference type="EnsemblProtists" id="EOD36131">
    <property type="protein sequence ID" value="EOD36131"/>
    <property type="gene ID" value="EMIHUDRAFT_70871"/>
</dbReference>
<dbReference type="InterPro" id="IPR036852">
    <property type="entry name" value="Peptidase_S8/S53_dom_sf"/>
</dbReference>
<dbReference type="InterPro" id="IPR022398">
    <property type="entry name" value="Peptidase_S8_His-AS"/>
</dbReference>
<reference evidence="9" key="1">
    <citation type="journal article" date="2013" name="Nature">
        <title>Pan genome of the phytoplankton Emiliania underpins its global distribution.</title>
        <authorList>
            <person name="Read B.A."/>
            <person name="Kegel J."/>
            <person name="Klute M.J."/>
            <person name="Kuo A."/>
            <person name="Lefebvre S.C."/>
            <person name="Maumus F."/>
            <person name="Mayer C."/>
            <person name="Miller J."/>
            <person name="Monier A."/>
            <person name="Salamov A."/>
            <person name="Young J."/>
            <person name="Aguilar M."/>
            <person name="Claverie J.M."/>
            <person name="Frickenhaus S."/>
            <person name="Gonzalez K."/>
            <person name="Herman E.K."/>
            <person name="Lin Y.C."/>
            <person name="Napier J."/>
            <person name="Ogata H."/>
            <person name="Sarno A.F."/>
            <person name="Shmutz J."/>
            <person name="Schroeder D."/>
            <person name="de Vargas C."/>
            <person name="Verret F."/>
            <person name="von Dassow P."/>
            <person name="Valentin K."/>
            <person name="Van de Peer Y."/>
            <person name="Wheeler G."/>
            <person name="Dacks J.B."/>
            <person name="Delwiche C.F."/>
            <person name="Dyhrman S.T."/>
            <person name="Glockner G."/>
            <person name="John U."/>
            <person name="Richards T."/>
            <person name="Worden A.Z."/>
            <person name="Zhang X."/>
            <person name="Grigoriev I.V."/>
            <person name="Allen A.E."/>
            <person name="Bidle K."/>
            <person name="Borodovsky M."/>
            <person name="Bowler C."/>
            <person name="Brownlee C."/>
            <person name="Cock J.M."/>
            <person name="Elias M."/>
            <person name="Gladyshev V.N."/>
            <person name="Groth M."/>
            <person name="Guda C."/>
            <person name="Hadaegh A."/>
            <person name="Iglesias-Rodriguez M.D."/>
            <person name="Jenkins J."/>
            <person name="Jones B.M."/>
            <person name="Lawson T."/>
            <person name="Leese F."/>
            <person name="Lindquist E."/>
            <person name="Lobanov A."/>
            <person name="Lomsadze A."/>
            <person name="Malik S.B."/>
            <person name="Marsh M.E."/>
            <person name="Mackinder L."/>
            <person name="Mock T."/>
            <person name="Mueller-Roeber B."/>
            <person name="Pagarete A."/>
            <person name="Parker M."/>
            <person name="Probert I."/>
            <person name="Quesneville H."/>
            <person name="Raines C."/>
            <person name="Rensing S.A."/>
            <person name="Riano-Pachon D.M."/>
            <person name="Richier S."/>
            <person name="Rokitta S."/>
            <person name="Shiraiwa Y."/>
            <person name="Soanes D.M."/>
            <person name="van der Giezen M."/>
            <person name="Wahlund T.M."/>
            <person name="Williams B."/>
            <person name="Wilson W."/>
            <person name="Wolfe G."/>
            <person name="Wurch L.L."/>
        </authorList>
    </citation>
    <scope>NUCLEOTIDE SEQUENCE</scope>
</reference>
<dbReference type="STRING" id="2903.R1FKL8"/>
<evidence type="ECO:0000313" key="8">
    <source>
        <dbReference type="EnsemblProtists" id="EOD36131"/>
    </source>
</evidence>
<dbReference type="InterPro" id="IPR000209">
    <property type="entry name" value="Peptidase_S8/S53_dom"/>
</dbReference>
<accession>A0A0D3KK46</accession>
<dbReference type="PROSITE" id="PS00137">
    <property type="entry name" value="SUBTILASE_HIS"/>
    <property type="match status" value="1"/>
</dbReference>
<dbReference type="GO" id="GO:0004252">
    <property type="term" value="F:serine-type endopeptidase activity"/>
    <property type="evidence" value="ECO:0007669"/>
    <property type="project" value="InterPro"/>
</dbReference>
<reference evidence="8" key="2">
    <citation type="submission" date="2024-10" db="UniProtKB">
        <authorList>
            <consortium name="EnsemblProtists"/>
        </authorList>
    </citation>
    <scope>IDENTIFICATION</scope>
</reference>
<keyword evidence="4" id="KW-0720">Serine protease</keyword>
<comment type="caution">
    <text evidence="5">Lacks conserved residue(s) required for the propagation of feature annotation.</text>
</comment>
<dbReference type="Pfam" id="PF00082">
    <property type="entry name" value="Peptidase_S8"/>
    <property type="match status" value="1"/>
</dbReference>
<evidence type="ECO:0000259" key="7">
    <source>
        <dbReference type="Pfam" id="PF00082"/>
    </source>
</evidence>
<dbReference type="AlphaFoldDB" id="A0A0D3KK46"/>
<dbReference type="PROSITE" id="PS51892">
    <property type="entry name" value="SUBTILASE"/>
    <property type="match status" value="1"/>
</dbReference>
<comment type="similarity">
    <text evidence="1 5">Belongs to the peptidase S8 family.</text>
</comment>
<evidence type="ECO:0000313" key="9">
    <source>
        <dbReference type="Proteomes" id="UP000013827"/>
    </source>
</evidence>